<accession>A0A172YDI9</accession>
<dbReference type="Gene3D" id="3.90.76.10">
    <property type="entry name" value="Dipeptide-binding Protein, Domain 1"/>
    <property type="match status" value="1"/>
</dbReference>
<evidence type="ECO:0000256" key="3">
    <source>
        <dbReference type="SAM" id="SignalP"/>
    </source>
</evidence>
<dbReference type="STRING" id="376489.A5892_07525"/>
<evidence type="ECO:0000259" key="4">
    <source>
        <dbReference type="Pfam" id="PF00496"/>
    </source>
</evidence>
<dbReference type="PANTHER" id="PTHR30290:SF38">
    <property type="entry name" value="D,D-DIPEPTIDE-BINDING PERIPLASMIC PROTEIN DDPA-RELATED"/>
    <property type="match status" value="1"/>
</dbReference>
<evidence type="ECO:0000256" key="2">
    <source>
        <dbReference type="ARBA" id="ARBA00022729"/>
    </source>
</evidence>
<dbReference type="CDD" id="cd08502">
    <property type="entry name" value="PBP2_NikA_DppA_OppA_like_16"/>
    <property type="match status" value="1"/>
</dbReference>
<dbReference type="Gene3D" id="3.40.190.10">
    <property type="entry name" value="Periplasmic binding protein-like II"/>
    <property type="match status" value="1"/>
</dbReference>
<organism evidence="5 6">
    <name type="scientific">Halotalea alkalilenta</name>
    <dbReference type="NCBI Taxonomy" id="376489"/>
    <lineage>
        <taxon>Bacteria</taxon>
        <taxon>Pseudomonadati</taxon>
        <taxon>Pseudomonadota</taxon>
        <taxon>Gammaproteobacteria</taxon>
        <taxon>Oceanospirillales</taxon>
        <taxon>Halomonadaceae</taxon>
        <taxon>Halotalea</taxon>
    </lineage>
</organism>
<dbReference type="Proteomes" id="UP000077875">
    <property type="component" value="Chromosome"/>
</dbReference>
<dbReference type="GO" id="GO:1904680">
    <property type="term" value="F:peptide transmembrane transporter activity"/>
    <property type="evidence" value="ECO:0007669"/>
    <property type="project" value="TreeGrafter"/>
</dbReference>
<dbReference type="Pfam" id="PF00496">
    <property type="entry name" value="SBP_bac_5"/>
    <property type="match status" value="1"/>
</dbReference>
<dbReference type="GO" id="GO:0015833">
    <property type="term" value="P:peptide transport"/>
    <property type="evidence" value="ECO:0007669"/>
    <property type="project" value="TreeGrafter"/>
</dbReference>
<feature type="chain" id="PRO_5008004608" evidence="3">
    <location>
        <begin position="34"/>
        <end position="532"/>
    </location>
</feature>
<sequence length="532" mass="58337">MIDPKLFHIDLRKLLGAALLGAGAMTASVPASAQTVNAMMHSGLRVLDPILTTAHITRNHGYMVYDTLLGMDENFQPQPQMADWQVSDDGLTYTFTLREGLKWHDGTPVTAADCVASLQRWGSRDSGGQMLMSHVASLEANDDRTITLTLADQFGYVLELIAKPSSVPAFMMPARLAETPSDQPIPEQIGSGPFRFVSQEFDPGSRVVYEKFEDYVPRSEPPSWTAGGKVVNVDRVEWLTMPDQQTAVNALNSGDLDFIEQVPIDLLPLLEGSDGVSTGAINPLGYQTMGRMNFLYPPFDDIKVRQAALVALDQEDVLASLIGNPEYYEVCPSFYGCQSPLASDEGTEGFTANGDIERAQALLEEAGYDGTPVVILQPTDVATVSPQPVVAAQALRQAGFNVQLQPMDWQTLVSRRASQQPPNEGGWNLFFTNWIIPEVWNPIVNPMLNGHGREGGFFGWPTDPELDRLRGEFAAAQDDAERERIAGVIQAHALEQVNYIPLGDYRSVSAWSDQVKGLLPGPVPVFWNLTKD</sequence>
<dbReference type="PIRSF" id="PIRSF002741">
    <property type="entry name" value="MppA"/>
    <property type="match status" value="1"/>
</dbReference>
<dbReference type="AlphaFoldDB" id="A0A172YDI9"/>
<proteinExistence type="inferred from homology"/>
<dbReference type="PROSITE" id="PS01040">
    <property type="entry name" value="SBP_BACTERIAL_5"/>
    <property type="match status" value="1"/>
</dbReference>
<dbReference type="RefSeq" id="WP_064122282.1">
    <property type="nucleotide sequence ID" value="NZ_CP015243.1"/>
</dbReference>
<protein>
    <submittedName>
        <fullName evidence="5">ABC transporter substrate-binding protein</fullName>
    </submittedName>
</protein>
<evidence type="ECO:0000313" key="5">
    <source>
        <dbReference type="EMBL" id="ANF57331.1"/>
    </source>
</evidence>
<dbReference type="PANTHER" id="PTHR30290">
    <property type="entry name" value="PERIPLASMIC BINDING COMPONENT OF ABC TRANSPORTER"/>
    <property type="match status" value="1"/>
</dbReference>
<dbReference type="InterPro" id="IPR000914">
    <property type="entry name" value="SBP_5_dom"/>
</dbReference>
<feature type="domain" description="Solute-binding protein family 5" evidence="4">
    <location>
        <begin position="77"/>
        <end position="437"/>
    </location>
</feature>
<dbReference type="EMBL" id="CP015243">
    <property type="protein sequence ID" value="ANF57331.1"/>
    <property type="molecule type" value="Genomic_DNA"/>
</dbReference>
<dbReference type="InterPro" id="IPR039424">
    <property type="entry name" value="SBP_5"/>
</dbReference>
<feature type="signal peptide" evidence="3">
    <location>
        <begin position="1"/>
        <end position="33"/>
    </location>
</feature>
<keyword evidence="2 3" id="KW-0732">Signal</keyword>
<evidence type="ECO:0000313" key="6">
    <source>
        <dbReference type="Proteomes" id="UP000077875"/>
    </source>
</evidence>
<name>A0A172YDI9_9GAMM</name>
<dbReference type="Gene3D" id="3.10.105.10">
    <property type="entry name" value="Dipeptide-binding Protein, Domain 3"/>
    <property type="match status" value="1"/>
</dbReference>
<comment type="similarity">
    <text evidence="1">Belongs to the bacterial solute-binding protein 5 family.</text>
</comment>
<dbReference type="GO" id="GO:0043190">
    <property type="term" value="C:ATP-binding cassette (ABC) transporter complex"/>
    <property type="evidence" value="ECO:0007669"/>
    <property type="project" value="InterPro"/>
</dbReference>
<dbReference type="KEGG" id="haa:A5892_07525"/>
<dbReference type="InterPro" id="IPR023765">
    <property type="entry name" value="SBP_5_CS"/>
</dbReference>
<evidence type="ECO:0000256" key="1">
    <source>
        <dbReference type="ARBA" id="ARBA00005695"/>
    </source>
</evidence>
<reference evidence="5 6" key="1">
    <citation type="submission" date="2016-04" db="EMBL/GenBank/DDBJ databases">
        <title>Complete Genome Sequence of Halotalea alkalilenta IHB B 13600.</title>
        <authorList>
            <person name="Swarnkar M.K."/>
            <person name="Sharma A."/>
            <person name="Kaushal K."/>
            <person name="Soni R."/>
            <person name="Rana S."/>
            <person name="Singh A.K."/>
            <person name="Gulati A."/>
        </authorList>
    </citation>
    <scope>NUCLEOTIDE SEQUENCE [LARGE SCALE GENOMIC DNA]</scope>
    <source>
        <strain evidence="5 6">IHB B 13600</strain>
    </source>
</reference>
<gene>
    <name evidence="5" type="ORF">A5892_07525</name>
</gene>
<dbReference type="SUPFAM" id="SSF53850">
    <property type="entry name" value="Periplasmic binding protein-like II"/>
    <property type="match status" value="1"/>
</dbReference>
<dbReference type="InterPro" id="IPR030678">
    <property type="entry name" value="Peptide/Ni-bd"/>
</dbReference>
<keyword evidence="6" id="KW-1185">Reference proteome</keyword>
<dbReference type="GO" id="GO:0030288">
    <property type="term" value="C:outer membrane-bounded periplasmic space"/>
    <property type="evidence" value="ECO:0007669"/>
    <property type="project" value="UniProtKB-ARBA"/>
</dbReference>